<reference evidence="2" key="1">
    <citation type="journal article" date="2020" name="Stud. Mycol.">
        <title>101 Dothideomycetes genomes: a test case for predicting lifestyles and emergence of pathogens.</title>
        <authorList>
            <person name="Haridas S."/>
            <person name="Albert R."/>
            <person name="Binder M."/>
            <person name="Bloem J."/>
            <person name="Labutti K."/>
            <person name="Salamov A."/>
            <person name="Andreopoulos B."/>
            <person name="Baker S."/>
            <person name="Barry K."/>
            <person name="Bills G."/>
            <person name="Bluhm B."/>
            <person name="Cannon C."/>
            <person name="Castanera R."/>
            <person name="Culley D."/>
            <person name="Daum C."/>
            <person name="Ezra D."/>
            <person name="Gonzalez J."/>
            <person name="Henrissat B."/>
            <person name="Kuo A."/>
            <person name="Liang C."/>
            <person name="Lipzen A."/>
            <person name="Lutzoni F."/>
            <person name="Magnuson J."/>
            <person name="Mondo S."/>
            <person name="Nolan M."/>
            <person name="Ohm R."/>
            <person name="Pangilinan J."/>
            <person name="Park H.-J."/>
            <person name="Ramirez L."/>
            <person name="Alfaro M."/>
            <person name="Sun H."/>
            <person name="Tritt A."/>
            <person name="Yoshinaga Y."/>
            <person name="Zwiers L.-H."/>
            <person name="Turgeon B."/>
            <person name="Goodwin S."/>
            <person name="Spatafora J."/>
            <person name="Crous P."/>
            <person name="Grigoriev I."/>
        </authorList>
    </citation>
    <scope>NUCLEOTIDE SEQUENCE</scope>
    <source>
        <strain evidence="2">CBS 473.64</strain>
    </source>
</reference>
<protein>
    <submittedName>
        <fullName evidence="2">Uncharacterized protein</fullName>
    </submittedName>
</protein>
<evidence type="ECO:0000313" key="2">
    <source>
        <dbReference type="EMBL" id="KAF2635467.1"/>
    </source>
</evidence>
<accession>A0A6A6RK43</accession>
<dbReference type="Proteomes" id="UP000799753">
    <property type="component" value="Unassembled WGS sequence"/>
</dbReference>
<organism evidence="2 3">
    <name type="scientific">Massarina eburnea CBS 473.64</name>
    <dbReference type="NCBI Taxonomy" id="1395130"/>
    <lineage>
        <taxon>Eukaryota</taxon>
        <taxon>Fungi</taxon>
        <taxon>Dikarya</taxon>
        <taxon>Ascomycota</taxon>
        <taxon>Pezizomycotina</taxon>
        <taxon>Dothideomycetes</taxon>
        <taxon>Pleosporomycetidae</taxon>
        <taxon>Pleosporales</taxon>
        <taxon>Massarineae</taxon>
        <taxon>Massarinaceae</taxon>
        <taxon>Massarina</taxon>
    </lineage>
</organism>
<proteinExistence type="predicted"/>
<gene>
    <name evidence="2" type="ORF">P280DRAFT_192891</name>
</gene>
<dbReference type="AlphaFoldDB" id="A0A6A6RK43"/>
<evidence type="ECO:0000313" key="3">
    <source>
        <dbReference type="Proteomes" id="UP000799753"/>
    </source>
</evidence>
<sequence length="114" mass="12259">MAVSHPIPIPILATNRETPSSQTHHARGVRISKLPNAAVETTKCRNLRSEALALSCEIATTIADGPAIHPQFIQSNPHPAIPPFAAVVHVGNACRTQPHKPEHVCVDERVSTVE</sequence>
<keyword evidence="3" id="KW-1185">Reference proteome</keyword>
<evidence type="ECO:0000256" key="1">
    <source>
        <dbReference type="SAM" id="MobiDB-lite"/>
    </source>
</evidence>
<dbReference type="EMBL" id="MU006806">
    <property type="protein sequence ID" value="KAF2635467.1"/>
    <property type="molecule type" value="Genomic_DNA"/>
</dbReference>
<feature type="region of interest" description="Disordered" evidence="1">
    <location>
        <begin position="1"/>
        <end position="27"/>
    </location>
</feature>
<name>A0A6A6RK43_9PLEO</name>